<feature type="compositionally biased region" description="Low complexity" evidence="1">
    <location>
        <begin position="22"/>
        <end position="45"/>
    </location>
</feature>
<feature type="region of interest" description="Disordered" evidence="1">
    <location>
        <begin position="1"/>
        <end position="95"/>
    </location>
</feature>
<dbReference type="AlphaFoldDB" id="A0A131XMH5"/>
<feature type="compositionally biased region" description="Basic residues" evidence="1">
    <location>
        <begin position="75"/>
        <end position="89"/>
    </location>
</feature>
<reference evidence="2" key="1">
    <citation type="submission" date="2016-02" db="EMBL/GenBank/DDBJ databases">
        <title>RNAseq analyses of the midgut from blood- or serum-fed Ixodes ricinus ticks.</title>
        <authorList>
            <person name="Perner J."/>
            <person name="Provaznik J."/>
            <person name="Schrenkova J."/>
            <person name="Urbanova V."/>
            <person name="Ribeiro J.M."/>
            <person name="Kopacek P."/>
        </authorList>
    </citation>
    <scope>NUCLEOTIDE SEQUENCE</scope>
    <source>
        <tissue evidence="2">Gut</tissue>
    </source>
</reference>
<name>A0A131XMH5_IXORI</name>
<sequence length="95" mass="10660">GLETQSKAKIGGHRRRQRKKTITTTKLQTALKMSGRSVSRRTGGSKPPNEGKKAKTKPNKAKQNTRWVEPQVNKKEKKRNKKRNIKAGGRKNATA</sequence>
<organism evidence="2">
    <name type="scientific">Ixodes ricinus</name>
    <name type="common">Common tick</name>
    <name type="synonym">Acarus ricinus</name>
    <dbReference type="NCBI Taxonomy" id="34613"/>
    <lineage>
        <taxon>Eukaryota</taxon>
        <taxon>Metazoa</taxon>
        <taxon>Ecdysozoa</taxon>
        <taxon>Arthropoda</taxon>
        <taxon>Chelicerata</taxon>
        <taxon>Arachnida</taxon>
        <taxon>Acari</taxon>
        <taxon>Parasitiformes</taxon>
        <taxon>Ixodida</taxon>
        <taxon>Ixodoidea</taxon>
        <taxon>Ixodidae</taxon>
        <taxon>Ixodinae</taxon>
        <taxon>Ixodes</taxon>
    </lineage>
</organism>
<evidence type="ECO:0000313" key="2">
    <source>
        <dbReference type="EMBL" id="JAP68684.1"/>
    </source>
</evidence>
<protein>
    <submittedName>
        <fullName evidence="2">Uncharacterized protein</fullName>
    </submittedName>
</protein>
<evidence type="ECO:0000256" key="1">
    <source>
        <dbReference type="SAM" id="MobiDB-lite"/>
    </source>
</evidence>
<feature type="compositionally biased region" description="Basic residues" evidence="1">
    <location>
        <begin position="10"/>
        <end position="21"/>
    </location>
</feature>
<accession>A0A131XMH5</accession>
<feature type="non-terminal residue" evidence="2">
    <location>
        <position position="1"/>
    </location>
</feature>
<proteinExistence type="evidence at transcript level"/>
<dbReference type="EMBL" id="GEFM01007112">
    <property type="protein sequence ID" value="JAP68684.1"/>
    <property type="molecule type" value="mRNA"/>
</dbReference>